<dbReference type="Proteomes" id="UP000003416">
    <property type="component" value="Unassembled WGS sequence"/>
</dbReference>
<comment type="caution">
    <text evidence="1">The sequence shown here is derived from an EMBL/GenBank/DDBJ whole genome shotgun (WGS) entry which is preliminary data.</text>
</comment>
<evidence type="ECO:0000313" key="1">
    <source>
        <dbReference type="EMBL" id="EGF57280.1"/>
    </source>
</evidence>
<name>F3PT20_9BACE</name>
<dbReference type="STRING" id="763034.HMPREF9446_01886"/>
<reference evidence="1 2" key="1">
    <citation type="submission" date="2011-02" db="EMBL/GenBank/DDBJ databases">
        <authorList>
            <person name="Weinstock G."/>
            <person name="Sodergren E."/>
            <person name="Clifton S."/>
            <person name="Fulton L."/>
            <person name="Fulton B."/>
            <person name="Courtney L."/>
            <person name="Fronick C."/>
            <person name="Harrison M."/>
            <person name="Strong C."/>
            <person name="Farmer C."/>
            <person name="Delahaunty K."/>
            <person name="Markovic C."/>
            <person name="Hall O."/>
            <person name="Minx P."/>
            <person name="Tomlinson C."/>
            <person name="Mitreva M."/>
            <person name="Hou S."/>
            <person name="Chen J."/>
            <person name="Wollam A."/>
            <person name="Pepin K.H."/>
            <person name="Johnson M."/>
            <person name="Bhonagiri V."/>
            <person name="Zhang X."/>
            <person name="Suruliraj S."/>
            <person name="Warren W."/>
            <person name="Chinwalla A."/>
            <person name="Mardis E.R."/>
            <person name="Wilson R.K."/>
        </authorList>
    </citation>
    <scope>NUCLEOTIDE SEQUENCE [LARGE SCALE GENOMIC DNA]</scope>
    <source>
        <strain evidence="1 2">YIT 12057</strain>
    </source>
</reference>
<proteinExistence type="predicted"/>
<gene>
    <name evidence="1" type="ORF">HMPREF9446_01886</name>
</gene>
<sequence length="40" mass="4899">MPSFLCHSLSIHFYLSRYSFPLFFFRVYFCLHSARFCGNR</sequence>
<accession>F3PT20</accession>
<dbReference type="EMBL" id="AFBN01000033">
    <property type="protein sequence ID" value="EGF57280.1"/>
    <property type="molecule type" value="Genomic_DNA"/>
</dbReference>
<keyword evidence="2" id="KW-1185">Reference proteome</keyword>
<dbReference type="HOGENOM" id="CLU_3284895_0_0_10"/>
<organism evidence="1 2">
    <name type="scientific">Bacteroides fluxus YIT 12057</name>
    <dbReference type="NCBI Taxonomy" id="763034"/>
    <lineage>
        <taxon>Bacteria</taxon>
        <taxon>Pseudomonadati</taxon>
        <taxon>Bacteroidota</taxon>
        <taxon>Bacteroidia</taxon>
        <taxon>Bacteroidales</taxon>
        <taxon>Bacteroidaceae</taxon>
        <taxon>Bacteroides</taxon>
    </lineage>
</organism>
<evidence type="ECO:0000313" key="2">
    <source>
        <dbReference type="Proteomes" id="UP000003416"/>
    </source>
</evidence>
<protein>
    <submittedName>
        <fullName evidence="1">Uncharacterized protein</fullName>
    </submittedName>
</protein>
<dbReference type="AlphaFoldDB" id="F3PT20"/>